<evidence type="ECO:0000259" key="1">
    <source>
        <dbReference type="Pfam" id="PF00535"/>
    </source>
</evidence>
<comment type="caution">
    <text evidence="2">The sequence shown here is derived from an EMBL/GenBank/DDBJ whole genome shotgun (WGS) entry which is preliminary data.</text>
</comment>
<evidence type="ECO:0000313" key="2">
    <source>
        <dbReference type="EMBL" id="OYQ16781.1"/>
    </source>
</evidence>
<dbReference type="PANTHER" id="PTHR43179:SF7">
    <property type="entry name" value="RHAMNOSYLTRANSFERASE WBBL"/>
    <property type="match status" value="1"/>
</dbReference>
<dbReference type="InterPro" id="IPR001173">
    <property type="entry name" value="Glyco_trans_2-like"/>
</dbReference>
<name>A0A255XIR5_9PROT</name>
<dbReference type="SUPFAM" id="SSF53756">
    <property type="entry name" value="UDP-Glycosyltransferase/glycogen phosphorylase"/>
    <property type="match status" value="1"/>
</dbReference>
<proteinExistence type="predicted"/>
<reference evidence="2 3" key="1">
    <citation type="submission" date="2017-07" db="EMBL/GenBank/DDBJ databases">
        <title>Elstera cyanobacteriorum sp. nov., a novel bacterium isolated from cyanobacterial aggregates in a eutrophic lake.</title>
        <authorList>
            <person name="Cai H."/>
        </authorList>
    </citation>
    <scope>NUCLEOTIDE SEQUENCE [LARGE SCALE GENOMIC DNA]</scope>
    <source>
        <strain evidence="2 3">TH019</strain>
    </source>
</reference>
<dbReference type="EMBL" id="NOXS01000035">
    <property type="protein sequence ID" value="OYQ16781.1"/>
    <property type="molecule type" value="Genomic_DNA"/>
</dbReference>
<gene>
    <name evidence="2" type="ORF">CHR90_17535</name>
</gene>
<dbReference type="SUPFAM" id="SSF53448">
    <property type="entry name" value="Nucleotide-diphospho-sugar transferases"/>
    <property type="match status" value="1"/>
</dbReference>
<dbReference type="Proteomes" id="UP000216361">
    <property type="component" value="Unassembled WGS sequence"/>
</dbReference>
<accession>A0A255XIR5</accession>
<dbReference type="Pfam" id="PF13692">
    <property type="entry name" value="Glyco_trans_1_4"/>
    <property type="match status" value="1"/>
</dbReference>
<dbReference type="RefSeq" id="WP_094410419.1">
    <property type="nucleotide sequence ID" value="NZ_BMJZ01000003.1"/>
</dbReference>
<dbReference type="AlphaFoldDB" id="A0A255XIR5"/>
<protein>
    <recommendedName>
        <fullName evidence="1">Glycosyltransferase 2-like domain-containing protein</fullName>
    </recommendedName>
</protein>
<dbReference type="InterPro" id="IPR029044">
    <property type="entry name" value="Nucleotide-diphossugar_trans"/>
</dbReference>
<dbReference type="CDD" id="cd04186">
    <property type="entry name" value="GT_2_like_c"/>
    <property type="match status" value="1"/>
</dbReference>
<sequence>MSLLTLIERFGTDTGGRAAVHSGNMGDIIHALPAVRELGICRLVLNIVNDPPLGGRALSVGGARFLVPLLLAQPGISCVDLVHVPVGLAVGFGAEAEKPAVTGLPLEHVDPALLGVDYNFDRFRLQPLDRKHLVACHSDAVGASARGEAPWFELPARYTGPKSGLILSLTPRYRSHDSAFFAKLLEGLGPITKVGLPSEAWVYGDIPGDMLTAPDALVLAEALDRAALFIGVPSLPFAIAEGLKLPRIVDQPSHMLNAWPQGANGLAMPDDLAQARALVKDMMARPDAASPHAWHAPRPSAPLDRTVMVGAYPAVRGADFREEDSQWLTLPRTPGAVIADLPLPSIESLGGPLAPPMAKLRLNVKAADRAIIITGVRLIGASGGVAWSLDLTDPSVPEALADSAPGGLLLPPMVNDTGVLLLKADPHAWFTLPIPAAVLGQQAAGGRLIVEASLSDTDSAVATVARHFTGLREQVRGQTIRLDHLDREAAYNRSLLEAMRASTSWRVTAPIRALKERRIVPALKRRLRSIILRLPFGDKVLVLRAKLARRRPATEPAQDLAQVKQAFRAEKQAEFEAFLASGQRLVLPRAEKPLVSIIIVLWNQAELSYACLKALVAETAIPVEIIIADNASSDKTGDLLDRIDGAVIQRNTENLNFLLGVNRAAPLATGDHILLLNNDAVMRPGALRAALETLTSAPDIGAVGGRIVLLNGRLQEAGSLIWRDGSCLGYGRNLPPEAGEVMFQRDVDYCSGAFLLFRRDLFAEMGGFDERFAPAYYEETDFCLRLWQRGLRVVYDPRAVIDHFEFGSSEKSGQALALQQKNRLLFLEKHQEFLTRQFDPAETNILPARTRPTEPRTERVLVLDDRVPLPPLGAGFPRACHLLHAICDSGRLATFYPIDRPDETWEAIQQWLPATAEVILGGGRGGLADFLKSRKGFFDTVIVSRPHNMMLLRALLKDEPDLLGKARLVYDAEAVFAIREKHRARVLGLPDALKRADREIEAELALAGIAQRVVTVSPGEARHYTQRGYRDVHVLGHGLTPAPTPRPFADRHHLLFVGLLQHDESPNVDSLLWFGREIMPLLRPLLPDAVELQAVGRNGAPSLDSLAGSGVRLVGPVEDLTATYDRCRVFIAPTRFAGGIPHKIHEAAAHGIPVVATALLAEQLGWTPGEDLLTADTPEDFARQVAALYQDETLWTKLRTNALARLTAECDPAEFDRRVRAILTF</sequence>
<dbReference type="Gene3D" id="3.90.550.10">
    <property type="entry name" value="Spore Coat Polysaccharide Biosynthesis Protein SpsA, Chain A"/>
    <property type="match status" value="1"/>
</dbReference>
<feature type="domain" description="Glycosyltransferase 2-like" evidence="1">
    <location>
        <begin position="596"/>
        <end position="765"/>
    </location>
</feature>
<dbReference type="Gene3D" id="3.40.50.2000">
    <property type="entry name" value="Glycogen Phosphorylase B"/>
    <property type="match status" value="1"/>
</dbReference>
<dbReference type="OrthoDB" id="9783791at2"/>
<dbReference type="PANTHER" id="PTHR43179">
    <property type="entry name" value="RHAMNOSYLTRANSFERASE WBBL"/>
    <property type="match status" value="1"/>
</dbReference>
<keyword evidence="3" id="KW-1185">Reference proteome</keyword>
<dbReference type="CDD" id="cd03801">
    <property type="entry name" value="GT4_PimA-like"/>
    <property type="match status" value="1"/>
</dbReference>
<organism evidence="2 3">
    <name type="scientific">Elstera cyanobacteriorum</name>
    <dbReference type="NCBI Taxonomy" id="2022747"/>
    <lineage>
        <taxon>Bacteria</taxon>
        <taxon>Pseudomonadati</taxon>
        <taxon>Pseudomonadota</taxon>
        <taxon>Alphaproteobacteria</taxon>
        <taxon>Rhodospirillales</taxon>
        <taxon>Rhodospirillaceae</taxon>
        <taxon>Elstera</taxon>
    </lineage>
</organism>
<evidence type="ECO:0000313" key="3">
    <source>
        <dbReference type="Proteomes" id="UP000216361"/>
    </source>
</evidence>
<dbReference type="Pfam" id="PF00535">
    <property type="entry name" value="Glycos_transf_2"/>
    <property type="match status" value="1"/>
</dbReference>